<dbReference type="Gene3D" id="3.40.50.300">
    <property type="entry name" value="P-loop containing nucleotide triphosphate hydrolases"/>
    <property type="match status" value="1"/>
</dbReference>
<evidence type="ECO:0000313" key="4">
    <source>
        <dbReference type="Proteomes" id="UP000297475"/>
    </source>
</evidence>
<dbReference type="InterPro" id="IPR027417">
    <property type="entry name" value="P-loop_NTPase"/>
</dbReference>
<organism evidence="3 4">
    <name type="scientific">Natronospirillum operosum</name>
    <dbReference type="NCBI Taxonomy" id="2759953"/>
    <lineage>
        <taxon>Bacteria</taxon>
        <taxon>Pseudomonadati</taxon>
        <taxon>Pseudomonadota</taxon>
        <taxon>Gammaproteobacteria</taxon>
        <taxon>Oceanospirillales</taxon>
        <taxon>Natronospirillaceae</taxon>
        <taxon>Natronospirillum</taxon>
    </lineage>
</organism>
<dbReference type="Pfam" id="PF01656">
    <property type="entry name" value="CbiA"/>
    <property type="match status" value="1"/>
</dbReference>
<dbReference type="InterPro" id="IPR002586">
    <property type="entry name" value="CobQ/CobB/MinD/ParA_Nub-bd_dom"/>
</dbReference>
<feature type="domain" description="CobQ/CobB/MinD/ParA nucleotide binding" evidence="2">
    <location>
        <begin position="26"/>
        <end position="210"/>
    </location>
</feature>
<accession>A0A4Z0W7B0</accession>
<sequence>MAMEQYASNNEPETRVNRYEPPIRMVLANSKGGCGKTTIATNLAAHFAGQGKYTSLIDFDPQGSAMQWLQARHKGHPLIHGVAAYSQLANSTRTFVMRKLPAETERVVIDTPAGLKGNGLSDMIRDTDIMIVPVTPSPIDIRATTTFIKEVLLSPAFRSRPILVGAVANRVRRNTLVYSKLELFLRSLKIPFITSLRDTQYYVRASEHGLGLSDMAARHDTDVEEWGFLLDWIDSATEKVLERRQEQRSDQAGSQSAEVSEDEPPPGAESLSADDDSQSAAAAASPADQSEAR</sequence>
<name>A0A4Z0W7B0_9GAMM</name>
<keyword evidence="4" id="KW-1185">Reference proteome</keyword>
<dbReference type="Proteomes" id="UP000297475">
    <property type="component" value="Unassembled WGS sequence"/>
</dbReference>
<dbReference type="CDD" id="cd02042">
    <property type="entry name" value="ParAB_family"/>
    <property type="match status" value="1"/>
</dbReference>
<proteinExistence type="predicted"/>
<feature type="region of interest" description="Disordered" evidence="1">
    <location>
        <begin position="243"/>
        <end position="293"/>
    </location>
</feature>
<dbReference type="EMBL" id="SRMF01000009">
    <property type="protein sequence ID" value="TGG91370.1"/>
    <property type="molecule type" value="Genomic_DNA"/>
</dbReference>
<reference evidence="3 4" key="1">
    <citation type="submission" date="2019-04" db="EMBL/GenBank/DDBJ databases">
        <title>Natronospirillum operosus gen. nov., sp. nov., a haloalkaliphilic satellite isolated from decaying biomass of laboratory culture of cyanobacterium Geitlerinema sp. and proposal of Natronospirillaceae fam. nov. and Saccharospirillaceae fam. nov.</title>
        <authorList>
            <person name="Kevbrin V."/>
            <person name="Boltyanskaya Y."/>
            <person name="Koziaeva V."/>
            <person name="Grouzdev D.S."/>
            <person name="Park M."/>
            <person name="Cho J."/>
        </authorList>
    </citation>
    <scope>NUCLEOTIDE SEQUENCE [LARGE SCALE GENOMIC DNA]</scope>
    <source>
        <strain evidence="3 4">G-116</strain>
    </source>
</reference>
<dbReference type="SUPFAM" id="SSF52540">
    <property type="entry name" value="P-loop containing nucleoside triphosphate hydrolases"/>
    <property type="match status" value="1"/>
</dbReference>
<evidence type="ECO:0000259" key="2">
    <source>
        <dbReference type="Pfam" id="PF01656"/>
    </source>
</evidence>
<protein>
    <submittedName>
        <fullName evidence="3">ParA family protein</fullName>
    </submittedName>
</protein>
<dbReference type="PANTHER" id="PTHR13696">
    <property type="entry name" value="P-LOOP CONTAINING NUCLEOSIDE TRIPHOSPHATE HYDROLASE"/>
    <property type="match status" value="1"/>
</dbReference>
<gene>
    <name evidence="3" type="ORF">E4656_16765</name>
</gene>
<dbReference type="AlphaFoldDB" id="A0A4Z0W7B0"/>
<comment type="caution">
    <text evidence="3">The sequence shown here is derived from an EMBL/GenBank/DDBJ whole genome shotgun (WGS) entry which is preliminary data.</text>
</comment>
<evidence type="ECO:0000256" key="1">
    <source>
        <dbReference type="SAM" id="MobiDB-lite"/>
    </source>
</evidence>
<dbReference type="PANTHER" id="PTHR13696:SF96">
    <property type="entry name" value="COBQ_COBB_MIND_PARA NUCLEOTIDE BINDING DOMAIN-CONTAINING PROTEIN"/>
    <property type="match status" value="1"/>
</dbReference>
<evidence type="ECO:0000313" key="3">
    <source>
        <dbReference type="EMBL" id="TGG91370.1"/>
    </source>
</evidence>
<feature type="compositionally biased region" description="Low complexity" evidence="1">
    <location>
        <begin position="278"/>
        <end position="293"/>
    </location>
</feature>
<dbReference type="InterPro" id="IPR050678">
    <property type="entry name" value="DNA_Partitioning_ATPase"/>
</dbReference>
<dbReference type="OrthoDB" id="69313at2"/>